<evidence type="ECO:0000256" key="11">
    <source>
        <dbReference type="RuleBase" id="RU004334"/>
    </source>
</evidence>
<proteinExistence type="inferred from homology"/>
<comment type="subcellular location">
    <subcellularLocation>
        <location evidence="1 11">Nucleus</location>
    </subcellularLocation>
</comment>
<keyword evidence="9 11" id="KW-0675">Receptor</keyword>
<evidence type="ECO:0000313" key="15">
    <source>
        <dbReference type="EMBL" id="OWF53519.1"/>
    </source>
</evidence>
<dbReference type="InterPro" id="IPR035500">
    <property type="entry name" value="NHR-like_dom_sf"/>
</dbReference>
<evidence type="ECO:0000256" key="4">
    <source>
        <dbReference type="ARBA" id="ARBA00022771"/>
    </source>
</evidence>
<dbReference type="GO" id="GO:0005634">
    <property type="term" value="C:nucleus"/>
    <property type="evidence" value="ECO:0007669"/>
    <property type="project" value="UniProtKB-SubCell"/>
</dbReference>
<dbReference type="FunFam" id="1.10.565.10:FF:000026">
    <property type="entry name" value="Hepatocyte nuclear factor 4"/>
    <property type="match status" value="1"/>
</dbReference>
<feature type="domain" description="NR LBD" evidence="14">
    <location>
        <begin position="134"/>
        <end position="361"/>
    </location>
</feature>
<evidence type="ECO:0000256" key="2">
    <source>
        <dbReference type="ARBA" id="ARBA00006421"/>
    </source>
</evidence>
<gene>
    <name evidence="15" type="ORF">KP79_PYT13632</name>
</gene>
<dbReference type="InterPro" id="IPR001628">
    <property type="entry name" value="Znf_hrmn_rcpt"/>
</dbReference>
<dbReference type="Proteomes" id="UP000242188">
    <property type="component" value="Unassembled WGS sequence"/>
</dbReference>
<dbReference type="PROSITE" id="PS51030">
    <property type="entry name" value="NUCLEAR_REC_DBD_2"/>
    <property type="match status" value="1"/>
</dbReference>
<evidence type="ECO:0000256" key="7">
    <source>
        <dbReference type="ARBA" id="ARBA00023125"/>
    </source>
</evidence>
<evidence type="ECO:0000259" key="13">
    <source>
        <dbReference type="PROSITE" id="PS51030"/>
    </source>
</evidence>
<evidence type="ECO:0000256" key="8">
    <source>
        <dbReference type="ARBA" id="ARBA00023163"/>
    </source>
</evidence>
<feature type="region of interest" description="Disordered" evidence="12">
    <location>
        <begin position="365"/>
        <end position="387"/>
    </location>
</feature>
<evidence type="ECO:0000256" key="6">
    <source>
        <dbReference type="ARBA" id="ARBA00023015"/>
    </source>
</evidence>
<dbReference type="PRINTS" id="PR00047">
    <property type="entry name" value="STROIDFINGER"/>
</dbReference>
<keyword evidence="7 11" id="KW-0238">DNA-binding</keyword>
<dbReference type="GO" id="GO:0008270">
    <property type="term" value="F:zinc ion binding"/>
    <property type="evidence" value="ECO:0007669"/>
    <property type="project" value="UniProtKB-KW"/>
</dbReference>
<dbReference type="PRINTS" id="PR00545">
    <property type="entry name" value="RETINOIDXR"/>
</dbReference>
<keyword evidence="10 11" id="KW-0539">Nucleus</keyword>
<dbReference type="Gene3D" id="1.10.565.10">
    <property type="entry name" value="Retinoid X Receptor"/>
    <property type="match status" value="1"/>
</dbReference>
<dbReference type="SUPFAM" id="SSF48508">
    <property type="entry name" value="Nuclear receptor ligand-binding domain"/>
    <property type="match status" value="1"/>
</dbReference>
<organism evidence="15 16">
    <name type="scientific">Mizuhopecten yessoensis</name>
    <name type="common">Japanese scallop</name>
    <name type="synonym">Patinopecten yessoensis</name>
    <dbReference type="NCBI Taxonomy" id="6573"/>
    <lineage>
        <taxon>Eukaryota</taxon>
        <taxon>Metazoa</taxon>
        <taxon>Spiralia</taxon>
        <taxon>Lophotrochozoa</taxon>
        <taxon>Mollusca</taxon>
        <taxon>Bivalvia</taxon>
        <taxon>Autobranchia</taxon>
        <taxon>Pteriomorphia</taxon>
        <taxon>Pectinida</taxon>
        <taxon>Pectinoidea</taxon>
        <taxon>Pectinidae</taxon>
        <taxon>Mizuhopecten</taxon>
    </lineage>
</organism>
<comment type="similarity">
    <text evidence="2">Belongs to the nuclear hormone receptor family. NR2 subfamily.</text>
</comment>
<dbReference type="SMART" id="SM00399">
    <property type="entry name" value="ZnF_C4"/>
    <property type="match status" value="1"/>
</dbReference>
<dbReference type="PANTHER" id="PTHR24083">
    <property type="entry name" value="NUCLEAR HORMONE RECEPTOR"/>
    <property type="match status" value="1"/>
</dbReference>
<feature type="compositionally biased region" description="Low complexity" evidence="12">
    <location>
        <begin position="365"/>
        <end position="383"/>
    </location>
</feature>
<dbReference type="InterPro" id="IPR000003">
    <property type="entry name" value="Retinoid-X_rcpt/HNF4"/>
</dbReference>
<keyword evidence="16" id="KW-1185">Reference proteome</keyword>
<dbReference type="CDD" id="cd06960">
    <property type="entry name" value="NR_DBD_HNF4A"/>
    <property type="match status" value="1"/>
</dbReference>
<dbReference type="GO" id="GO:0003707">
    <property type="term" value="F:nuclear steroid receptor activity"/>
    <property type="evidence" value="ECO:0007669"/>
    <property type="project" value="InterPro"/>
</dbReference>
<dbReference type="SUPFAM" id="SSF57716">
    <property type="entry name" value="Glucocorticoid receptor-like (DNA-binding domain)"/>
    <property type="match status" value="1"/>
</dbReference>
<dbReference type="InterPro" id="IPR001723">
    <property type="entry name" value="Nuclear_hrmn_rcpt"/>
</dbReference>
<keyword evidence="8 11" id="KW-0804">Transcription</keyword>
<dbReference type="InterPro" id="IPR000536">
    <property type="entry name" value="Nucl_hrmn_rcpt_lig-bd"/>
</dbReference>
<dbReference type="SMART" id="SM00430">
    <property type="entry name" value="HOLI"/>
    <property type="match status" value="1"/>
</dbReference>
<evidence type="ECO:0000256" key="1">
    <source>
        <dbReference type="ARBA" id="ARBA00004123"/>
    </source>
</evidence>
<dbReference type="InterPro" id="IPR050274">
    <property type="entry name" value="Nuclear_hormone_rcpt_NR2"/>
</dbReference>
<dbReference type="STRING" id="6573.A0A210QXM0"/>
<dbReference type="EMBL" id="NEDP02001335">
    <property type="protein sequence ID" value="OWF53519.1"/>
    <property type="molecule type" value="Genomic_DNA"/>
</dbReference>
<dbReference type="PROSITE" id="PS00031">
    <property type="entry name" value="NUCLEAR_REC_DBD_1"/>
    <property type="match status" value="1"/>
</dbReference>
<dbReference type="InterPro" id="IPR049636">
    <property type="entry name" value="HNF4-like_DBD"/>
</dbReference>
<evidence type="ECO:0000313" key="16">
    <source>
        <dbReference type="Proteomes" id="UP000242188"/>
    </source>
</evidence>
<evidence type="ECO:0000259" key="14">
    <source>
        <dbReference type="PROSITE" id="PS51843"/>
    </source>
</evidence>
<reference evidence="15 16" key="1">
    <citation type="journal article" date="2017" name="Nat. Ecol. Evol.">
        <title>Scallop genome provides insights into evolution of bilaterian karyotype and development.</title>
        <authorList>
            <person name="Wang S."/>
            <person name="Zhang J."/>
            <person name="Jiao W."/>
            <person name="Li J."/>
            <person name="Xun X."/>
            <person name="Sun Y."/>
            <person name="Guo X."/>
            <person name="Huan P."/>
            <person name="Dong B."/>
            <person name="Zhang L."/>
            <person name="Hu X."/>
            <person name="Sun X."/>
            <person name="Wang J."/>
            <person name="Zhao C."/>
            <person name="Wang Y."/>
            <person name="Wang D."/>
            <person name="Huang X."/>
            <person name="Wang R."/>
            <person name="Lv J."/>
            <person name="Li Y."/>
            <person name="Zhang Z."/>
            <person name="Liu B."/>
            <person name="Lu W."/>
            <person name="Hui Y."/>
            <person name="Liang J."/>
            <person name="Zhou Z."/>
            <person name="Hou R."/>
            <person name="Li X."/>
            <person name="Liu Y."/>
            <person name="Li H."/>
            <person name="Ning X."/>
            <person name="Lin Y."/>
            <person name="Zhao L."/>
            <person name="Xing Q."/>
            <person name="Dou J."/>
            <person name="Li Y."/>
            <person name="Mao J."/>
            <person name="Guo H."/>
            <person name="Dou H."/>
            <person name="Li T."/>
            <person name="Mu C."/>
            <person name="Jiang W."/>
            <person name="Fu Q."/>
            <person name="Fu X."/>
            <person name="Miao Y."/>
            <person name="Liu J."/>
            <person name="Yu Q."/>
            <person name="Li R."/>
            <person name="Liao H."/>
            <person name="Li X."/>
            <person name="Kong Y."/>
            <person name="Jiang Z."/>
            <person name="Chourrout D."/>
            <person name="Li R."/>
            <person name="Bao Z."/>
        </authorList>
    </citation>
    <scope>NUCLEOTIDE SEQUENCE [LARGE SCALE GENOMIC DNA]</scope>
    <source>
        <strain evidence="15 16">PY_sf001</strain>
    </source>
</reference>
<dbReference type="GO" id="GO:0000978">
    <property type="term" value="F:RNA polymerase II cis-regulatory region sequence-specific DNA binding"/>
    <property type="evidence" value="ECO:0007669"/>
    <property type="project" value="InterPro"/>
</dbReference>
<comment type="caution">
    <text evidence="15">The sequence shown here is derived from an EMBL/GenBank/DDBJ whole genome shotgun (WGS) entry which is preliminary data.</text>
</comment>
<dbReference type="AlphaFoldDB" id="A0A210QXM0"/>
<dbReference type="PROSITE" id="PS51843">
    <property type="entry name" value="NR_LBD"/>
    <property type="match status" value="1"/>
</dbReference>
<dbReference type="OrthoDB" id="5771769at2759"/>
<dbReference type="Pfam" id="PF00105">
    <property type="entry name" value="zf-C4"/>
    <property type="match status" value="1"/>
</dbReference>
<keyword evidence="6 11" id="KW-0805">Transcription regulation</keyword>
<evidence type="ECO:0000256" key="10">
    <source>
        <dbReference type="ARBA" id="ARBA00023242"/>
    </source>
</evidence>
<feature type="domain" description="Nuclear receptor" evidence="13">
    <location>
        <begin position="41"/>
        <end position="116"/>
    </location>
</feature>
<keyword evidence="5 11" id="KW-0862">Zinc</keyword>
<evidence type="ECO:0000256" key="5">
    <source>
        <dbReference type="ARBA" id="ARBA00022833"/>
    </source>
</evidence>
<dbReference type="Pfam" id="PF00104">
    <property type="entry name" value="Hormone_recep"/>
    <property type="match status" value="1"/>
</dbReference>
<name>A0A210QXM0_MIZYE</name>
<feature type="region of interest" description="Disordered" evidence="12">
    <location>
        <begin position="1"/>
        <end position="35"/>
    </location>
</feature>
<protein>
    <submittedName>
        <fullName evidence="15">Hepatocyte nuclear factor 4-alpha</fullName>
    </submittedName>
</protein>
<evidence type="ECO:0000256" key="9">
    <source>
        <dbReference type="ARBA" id="ARBA00023170"/>
    </source>
</evidence>
<dbReference type="Gene3D" id="3.30.50.10">
    <property type="entry name" value="Erythroid Transcription Factor GATA-1, subunit A"/>
    <property type="match status" value="1"/>
</dbReference>
<dbReference type="PRINTS" id="PR00398">
    <property type="entry name" value="STRDHORMONER"/>
</dbReference>
<sequence length="489" mass="54094">MDQSNMSDTSSNSEDSPEMSMGALGPMPVTSNPSSPTHGMSQYCAICGDRATGKHYGASSCDGCKGFFRRSVRKNHVYTCRFSRNCVVDKDKRNQCRYCRLRKCFRAGMKKEAVQNERDRISVRRTSYEDVGQNITLSVSTLLNAEILSRQITSPIGVLDVAQRNVATTDDVAESMKQQLLVLVEWAKYIPCFCELPLDDQVALLRAHAGEHLVLGCARRSMSSSDMLLLGNDAVIPRHCQDADMGRVASRILDELSAPLREVQIDDSEFACMKAIVFFDPDAKGLSDTQRIKTFRYQIQINLEDYINDRQYDTRGRFGEILLLLPPLQSITWQMIEQVQFAKLFGMAHIDNLLQEMLLGGAAGAAADPTSASTTPTSLEPSLDMSSFQDPMTDHLSMPQGMELPHMSPTSSHSPPLGLSLLHNPIEHMSTSSLTADHLLCSTPGAMLDHGTIHIHNGRSPVASPTLPTTSESYKVAMTPQQRFKQEVL</sequence>
<evidence type="ECO:0000256" key="3">
    <source>
        <dbReference type="ARBA" id="ARBA00022723"/>
    </source>
</evidence>
<keyword evidence="4 11" id="KW-0863">Zinc-finger</keyword>
<dbReference type="InterPro" id="IPR013088">
    <property type="entry name" value="Znf_NHR/GATA"/>
</dbReference>
<dbReference type="CDD" id="cd06931">
    <property type="entry name" value="NR_LBD_HNF4_like"/>
    <property type="match status" value="1"/>
</dbReference>
<accession>A0A210QXM0</accession>
<dbReference type="FunFam" id="3.30.50.10:FF:000012">
    <property type="entry name" value="Hepatocyte nuclear factor 4, alpha"/>
    <property type="match status" value="1"/>
</dbReference>
<dbReference type="InterPro" id="IPR049635">
    <property type="entry name" value="HNF4_LBD"/>
</dbReference>
<feature type="compositionally biased region" description="Polar residues" evidence="12">
    <location>
        <begin position="1"/>
        <end position="14"/>
    </location>
</feature>
<evidence type="ECO:0000256" key="12">
    <source>
        <dbReference type="SAM" id="MobiDB-lite"/>
    </source>
</evidence>
<keyword evidence="3 11" id="KW-0479">Metal-binding</keyword>